<dbReference type="PANTHER" id="PTHR43861">
    <property type="entry name" value="TRANS-ACONITATE 2-METHYLTRANSFERASE-RELATED"/>
    <property type="match status" value="1"/>
</dbReference>
<dbReference type="AlphaFoldDB" id="A0A0D3RJC4"/>
<dbReference type="CDD" id="cd02440">
    <property type="entry name" value="AdoMet_MTases"/>
    <property type="match status" value="1"/>
</dbReference>
<keyword evidence="2 5" id="KW-0808">Transferase</keyword>
<evidence type="ECO:0000256" key="2">
    <source>
        <dbReference type="ARBA" id="ARBA00022679"/>
    </source>
</evidence>
<dbReference type="GO" id="GO:0008168">
    <property type="term" value="F:methyltransferase activity"/>
    <property type="evidence" value="ECO:0007669"/>
    <property type="project" value="UniProtKB-KW"/>
</dbReference>
<organism evidence="5">
    <name type="scientific">Streptomyces alboniger</name>
    <dbReference type="NCBI Taxonomy" id="132473"/>
    <lineage>
        <taxon>Bacteria</taxon>
        <taxon>Bacillati</taxon>
        <taxon>Actinomycetota</taxon>
        <taxon>Actinomycetes</taxon>
        <taxon>Kitasatosporales</taxon>
        <taxon>Streptomycetaceae</taxon>
        <taxon>Streptomyces</taxon>
        <taxon>Streptomyces aurantiacus group</taxon>
    </lineage>
</organism>
<dbReference type="InterPro" id="IPR029063">
    <property type="entry name" value="SAM-dependent_MTases_sf"/>
</dbReference>
<gene>
    <name evidence="5" type="primary">pamY</name>
    <name evidence="5" type="ORF">SALB_00481</name>
</gene>
<name>A0A0D3RJC4_STRAD</name>
<reference evidence="5" key="1">
    <citation type="journal article" date="2015" name="Angew. Chem. Int. Ed. Engl.">
        <title>Insights into the pamamycin biosynthesis.</title>
        <authorList>
            <person name="Rebets Y."/>
            <person name="Brotz E."/>
            <person name="Manderscheid N."/>
            <person name="Tokovenko B."/>
            <person name="Myronovskyi M."/>
            <person name="Metz P."/>
            <person name="Petzke L."/>
            <person name="Luzhetskyy A."/>
        </authorList>
    </citation>
    <scope>NUCLEOTIDE SEQUENCE</scope>
    <source>
        <strain evidence="5">DSM 40043</strain>
    </source>
</reference>
<dbReference type="InterPro" id="IPR041698">
    <property type="entry name" value="Methyltransf_25"/>
</dbReference>
<dbReference type="EMBL" id="KM923741">
    <property type="protein sequence ID" value="AJS09396.1"/>
    <property type="molecule type" value="Genomic_DNA"/>
</dbReference>
<dbReference type="Pfam" id="PF13649">
    <property type="entry name" value="Methyltransf_25"/>
    <property type="match status" value="1"/>
</dbReference>
<feature type="region of interest" description="Disordered" evidence="3">
    <location>
        <begin position="1"/>
        <end position="22"/>
    </location>
</feature>
<evidence type="ECO:0000259" key="4">
    <source>
        <dbReference type="Pfam" id="PF13649"/>
    </source>
</evidence>
<proteinExistence type="predicted"/>
<dbReference type="GO" id="GO:0032259">
    <property type="term" value="P:methylation"/>
    <property type="evidence" value="ECO:0007669"/>
    <property type="project" value="UniProtKB-KW"/>
</dbReference>
<dbReference type="PANTHER" id="PTHR43861:SF1">
    <property type="entry name" value="TRANS-ACONITATE 2-METHYLTRANSFERASE"/>
    <property type="match status" value="1"/>
</dbReference>
<accession>A0A0D3RJC4</accession>
<keyword evidence="1 5" id="KW-0489">Methyltransferase</keyword>
<dbReference type="SUPFAM" id="SSF53335">
    <property type="entry name" value="S-adenosyl-L-methionine-dependent methyltransferases"/>
    <property type="match status" value="1"/>
</dbReference>
<dbReference type="Gene3D" id="3.40.50.150">
    <property type="entry name" value="Vaccinia Virus protein VP39"/>
    <property type="match status" value="1"/>
</dbReference>
<feature type="domain" description="Methyltransferase" evidence="4">
    <location>
        <begin position="62"/>
        <end position="154"/>
    </location>
</feature>
<evidence type="ECO:0000256" key="1">
    <source>
        <dbReference type="ARBA" id="ARBA00022603"/>
    </source>
</evidence>
<dbReference type="GO" id="GO:0017000">
    <property type="term" value="P:antibiotic biosynthetic process"/>
    <property type="evidence" value="ECO:0007669"/>
    <property type="project" value="UniProtKB-ARBA"/>
</dbReference>
<evidence type="ECO:0000256" key="3">
    <source>
        <dbReference type="SAM" id="MobiDB-lite"/>
    </source>
</evidence>
<protein>
    <submittedName>
        <fullName evidence="5">Methyltransferase</fullName>
    </submittedName>
</protein>
<evidence type="ECO:0000313" key="5">
    <source>
        <dbReference type="EMBL" id="AJS09396.1"/>
    </source>
</evidence>
<sequence length="273" mass="30899">MSDDMSNAHTDRKTSKQWQEEAAEEWDRYADIWDSWTPDDSRDDAEEAADFLAGLAKGGTALELGIGTGRVALPLAQRGVRVAGIDASPKMLLKLKEKPGGDRIEVFEGNFADVDVKEDYDVIFIALATLFVLPDQDEQARCLANSAKRLKPGGRLVVQNIVPDMTYYQRGRQNDYGMTEPFRISGRLAGHPRLAWFEMNHVDPTTQMVKRTDVIMSEKGNRIIAATMRFVWPSEQDLMARLGGLTLEDRWGGWRKEPFHYDSRDAVSVYRKQ</sequence>